<dbReference type="eggNOG" id="ENOG5030TD9">
    <property type="taxonomic scope" value="Bacteria"/>
</dbReference>
<protein>
    <submittedName>
        <fullName evidence="1">Conserved uncharacterized protein</fullName>
    </submittedName>
</protein>
<dbReference type="STRING" id="378806.STAUR_4007"/>
<dbReference type="AlphaFoldDB" id="E3FL86"/>
<proteinExistence type="predicted"/>
<dbReference type="EMBL" id="CP002271">
    <property type="protein sequence ID" value="ADO71794.1"/>
    <property type="molecule type" value="Genomic_DNA"/>
</dbReference>
<evidence type="ECO:0000313" key="1">
    <source>
        <dbReference type="EMBL" id="ADO71794.1"/>
    </source>
</evidence>
<reference evidence="1 2" key="1">
    <citation type="journal article" date="2011" name="Mol. Biol. Evol.">
        <title>Comparative genomic analysis of fruiting body formation in Myxococcales.</title>
        <authorList>
            <person name="Huntley S."/>
            <person name="Hamann N."/>
            <person name="Wegener-Feldbrugge S."/>
            <person name="Treuner-Lange A."/>
            <person name="Kube M."/>
            <person name="Reinhardt R."/>
            <person name="Klages S."/>
            <person name="Muller R."/>
            <person name="Ronning C.M."/>
            <person name="Nierman W.C."/>
            <person name="Sogaard-Andersen L."/>
        </authorList>
    </citation>
    <scope>NUCLEOTIDE SEQUENCE [LARGE SCALE GENOMIC DNA]</scope>
    <source>
        <strain evidence="1 2">DW4/3-1</strain>
    </source>
</reference>
<sequence length="212" mass="22987">MLVLALGLLARAGQASGRERPRPRLTRASARQLHVTQGTVNAGPDGRLTVEESKVRAVLPGLDATAAELRFKYLGPTRVQKTLASGELRQQLGLKLRARDGCNVVYVMWRIRPQAGLVVSVKSNPTAHTSADCGNRGYTRVRADQEAPVPELVPGTSHTLHAAWEGQALHVHVDGALAWKGTLPPEAFGFEGPVGLRTDNGRFELELLLQQR</sequence>
<name>E3FL86_STIAD</name>
<dbReference type="HOGENOM" id="CLU_093092_0_0_7"/>
<gene>
    <name evidence="1" type="ordered locus">STAUR_4007</name>
</gene>
<dbReference type="KEGG" id="sur:STAUR_4007"/>
<organism evidence="1 2">
    <name type="scientific">Stigmatella aurantiaca (strain DW4/3-1)</name>
    <dbReference type="NCBI Taxonomy" id="378806"/>
    <lineage>
        <taxon>Bacteria</taxon>
        <taxon>Pseudomonadati</taxon>
        <taxon>Myxococcota</taxon>
        <taxon>Myxococcia</taxon>
        <taxon>Myxococcales</taxon>
        <taxon>Cystobacterineae</taxon>
        <taxon>Archangiaceae</taxon>
        <taxon>Stigmatella</taxon>
    </lineage>
</organism>
<dbReference type="Proteomes" id="UP000001351">
    <property type="component" value="Chromosome"/>
</dbReference>
<accession>E3FL86</accession>
<keyword evidence="2" id="KW-1185">Reference proteome</keyword>
<evidence type="ECO:0000313" key="2">
    <source>
        <dbReference type="Proteomes" id="UP000001351"/>
    </source>
</evidence>